<evidence type="ECO:0000313" key="1">
    <source>
        <dbReference type="EMBL" id="SDH29248.1"/>
    </source>
</evidence>
<dbReference type="OrthoDB" id="283514at2"/>
<dbReference type="NCBIfam" id="NF041366">
    <property type="entry name" value="GntA_guanitoxin"/>
    <property type="match status" value="1"/>
</dbReference>
<name>A0A1G8B7V1_9FLAO</name>
<dbReference type="PANTHER" id="PTHR40045:SF1">
    <property type="entry name" value="YQCI_YCGG FAMILY PROTEIN"/>
    <property type="match status" value="1"/>
</dbReference>
<protein>
    <recommendedName>
        <fullName evidence="3">YqcI/YcgG family protein</fullName>
    </recommendedName>
</protein>
<proteinExistence type="predicted"/>
<dbReference type="EMBL" id="FNCZ01000002">
    <property type="protein sequence ID" value="SDH29248.1"/>
    <property type="molecule type" value="Genomic_DNA"/>
</dbReference>
<dbReference type="RefSeq" id="WP_092467043.1">
    <property type="nucleotide sequence ID" value="NZ_FNCZ01000002.1"/>
</dbReference>
<evidence type="ECO:0000313" key="2">
    <source>
        <dbReference type="Proteomes" id="UP000199492"/>
    </source>
</evidence>
<dbReference type="Proteomes" id="UP000199492">
    <property type="component" value="Unassembled WGS sequence"/>
</dbReference>
<dbReference type="Pfam" id="PF08892">
    <property type="entry name" value="YqcI_YcgG"/>
    <property type="match status" value="1"/>
</dbReference>
<dbReference type="PANTHER" id="PTHR40045">
    <property type="entry name" value="YCGG FAMILY PROTEIN"/>
    <property type="match status" value="1"/>
</dbReference>
<dbReference type="InterPro" id="IPR014988">
    <property type="entry name" value="Uncharacterised_YqcI/YcgG"/>
</dbReference>
<evidence type="ECO:0008006" key="3">
    <source>
        <dbReference type="Google" id="ProtNLM"/>
    </source>
</evidence>
<keyword evidence="2" id="KW-1185">Reference proteome</keyword>
<gene>
    <name evidence="1" type="ORF">SAMN04489796_102161</name>
</gene>
<accession>A0A1G8B7V1</accession>
<sequence>MKTITKELPLYQTIDEAYKDFILTQKHPCVMAKTLFMTDNYHLNVYKSSQDKEDLNNLLKDLESFINQYDFESKTFESFLAVFPFEHYESEIGFEKSLWQTLQQLHDLDDCDWDVLVSDNPEDPNFSFSLKGHAFYIVGLHPNSSRMARQSPYPTIIFNLHAQFEQLRAMGSYKKVKKRIRKRDKKLQGHINPVLKDFGKDSETKQYSGRAVDSTWKCPFHKTSKFV</sequence>
<dbReference type="STRING" id="262004.SAMN04489796_102161"/>
<dbReference type="AlphaFoldDB" id="A0A1G8B7V1"/>
<organism evidence="1 2">
    <name type="scientific">Winogradskyella thalassocola</name>
    <dbReference type="NCBI Taxonomy" id="262004"/>
    <lineage>
        <taxon>Bacteria</taxon>
        <taxon>Pseudomonadati</taxon>
        <taxon>Bacteroidota</taxon>
        <taxon>Flavobacteriia</taxon>
        <taxon>Flavobacteriales</taxon>
        <taxon>Flavobacteriaceae</taxon>
        <taxon>Winogradskyella</taxon>
    </lineage>
</organism>
<reference evidence="2" key="1">
    <citation type="submission" date="2016-10" db="EMBL/GenBank/DDBJ databases">
        <authorList>
            <person name="Varghese N."/>
            <person name="Submissions S."/>
        </authorList>
    </citation>
    <scope>NUCLEOTIDE SEQUENCE [LARGE SCALE GENOMIC DNA]</scope>
    <source>
        <strain evidence="2">DSM 15363</strain>
    </source>
</reference>